<reference evidence="22 23" key="1">
    <citation type="submission" date="2019-04" db="EMBL/GenBank/DDBJ databases">
        <title>Phreatobacter aquaticus sp. nov.</title>
        <authorList>
            <person name="Choi A."/>
        </authorList>
    </citation>
    <scope>NUCLEOTIDE SEQUENCE [LARGE SCALE GENOMIC DNA]</scope>
    <source>
        <strain evidence="22 23">KCTC 52518</strain>
    </source>
</reference>
<dbReference type="FunFam" id="3.30.420.10:FF:000012">
    <property type="entry name" value="DNA polymerase III subunit epsilon"/>
    <property type="match status" value="1"/>
</dbReference>
<feature type="binding site" evidence="19">
    <location>
        <position position="7"/>
    </location>
    <ligand>
        <name>a divalent metal cation</name>
        <dbReference type="ChEBI" id="CHEBI:60240"/>
        <label>1</label>
        <note>catalytic</note>
    </ligand>
</feature>
<evidence type="ECO:0000256" key="12">
    <source>
        <dbReference type="ARBA" id="ARBA00022932"/>
    </source>
</evidence>
<dbReference type="InterPro" id="IPR006309">
    <property type="entry name" value="DnaQ_proteo"/>
</dbReference>
<dbReference type="OrthoDB" id="9804290at2"/>
<keyword evidence="5 20" id="KW-0548">Nucleotidyltransferase</keyword>
<evidence type="ECO:0000256" key="13">
    <source>
        <dbReference type="ARBA" id="ARBA00023211"/>
    </source>
</evidence>
<dbReference type="GO" id="GO:0005829">
    <property type="term" value="C:cytosol"/>
    <property type="evidence" value="ECO:0007669"/>
    <property type="project" value="TreeGrafter"/>
</dbReference>
<keyword evidence="11 19" id="KW-0460">Magnesium</keyword>
<dbReference type="CDD" id="cd06131">
    <property type="entry name" value="DNA_pol_III_epsilon_Ecoli_like"/>
    <property type="match status" value="1"/>
</dbReference>
<dbReference type="GO" id="GO:0046872">
    <property type="term" value="F:metal ion binding"/>
    <property type="evidence" value="ECO:0007669"/>
    <property type="project" value="UniProtKB-KW"/>
</dbReference>
<dbReference type="InterPro" id="IPR013520">
    <property type="entry name" value="Ribonucl_H"/>
</dbReference>
<keyword evidence="13 19" id="KW-0464">Manganese</keyword>
<dbReference type="InterPro" id="IPR012337">
    <property type="entry name" value="RNaseH-like_sf"/>
</dbReference>
<keyword evidence="12 20" id="KW-0239">DNA-directed DNA polymerase</keyword>
<evidence type="ECO:0000256" key="17">
    <source>
        <dbReference type="PIRSR" id="PIRSR606309-1"/>
    </source>
</evidence>
<evidence type="ECO:0000256" key="20">
    <source>
        <dbReference type="RuleBase" id="RU364087"/>
    </source>
</evidence>
<dbReference type="PANTHER" id="PTHR30231:SF41">
    <property type="entry name" value="DNA POLYMERASE III SUBUNIT EPSILON"/>
    <property type="match status" value="1"/>
</dbReference>
<dbReference type="NCBIfam" id="NF004316">
    <property type="entry name" value="PRK05711.1"/>
    <property type="match status" value="1"/>
</dbReference>
<dbReference type="EC" id="2.7.7.7" evidence="2 20"/>
<feature type="binding site" evidence="19">
    <location>
        <position position="155"/>
    </location>
    <ligand>
        <name>a divalent metal cation</name>
        <dbReference type="ChEBI" id="CHEBI:60240"/>
        <label>1</label>
        <note>catalytic</note>
    </ligand>
</feature>
<name>A0A4D7B081_9HYPH</name>
<evidence type="ECO:0000256" key="11">
    <source>
        <dbReference type="ARBA" id="ARBA00022842"/>
    </source>
</evidence>
<dbReference type="RefSeq" id="WP_136960386.1">
    <property type="nucleotide sequence ID" value="NZ_CP039690.1"/>
</dbReference>
<dbReference type="SMART" id="SM00479">
    <property type="entry name" value="EXOIII"/>
    <property type="match status" value="1"/>
</dbReference>
<sequence>MREIILDTETTGLDPLRGDRLVEIGGIELVNQFPTGRTFHVYINPERDMPEEAFRVHGLSAEFLRDKPVFAAVVDDFISFADGAKLVIHNASFDMGFINAELKRAGREPIGMDRVLDTLTMARRKFPGGSNSLDALCSRFGIDNSKRTKHGALLDAELLADVYIELIGGRQTSLVLADSRRSATRATTGSGVASPREQPLAPRLSVEAMVAHAAFIAEMGEKAIWYDILPKPEPG</sequence>
<dbReference type="SUPFAM" id="SSF53098">
    <property type="entry name" value="Ribonuclease H-like"/>
    <property type="match status" value="1"/>
</dbReference>
<dbReference type="Proteomes" id="UP000298781">
    <property type="component" value="Chromosome"/>
</dbReference>
<comment type="catalytic activity">
    <reaction evidence="16 20">
        <text>DNA(n) + a 2'-deoxyribonucleoside 5'-triphosphate = DNA(n+1) + diphosphate</text>
        <dbReference type="Rhea" id="RHEA:22508"/>
        <dbReference type="Rhea" id="RHEA-COMP:17339"/>
        <dbReference type="Rhea" id="RHEA-COMP:17340"/>
        <dbReference type="ChEBI" id="CHEBI:33019"/>
        <dbReference type="ChEBI" id="CHEBI:61560"/>
        <dbReference type="ChEBI" id="CHEBI:173112"/>
        <dbReference type="EC" id="2.7.7.7"/>
    </reaction>
</comment>
<comment type="function">
    <text evidence="14 20">DNA polymerase III is a complex, multichain enzyme responsible for most of the replicative synthesis in bacteria. The epsilon subunit contain the editing function and is a proofreading 3'-5' exonuclease.</text>
</comment>
<dbReference type="GO" id="GO:0008408">
    <property type="term" value="F:3'-5' exonuclease activity"/>
    <property type="evidence" value="ECO:0007669"/>
    <property type="project" value="TreeGrafter"/>
</dbReference>
<dbReference type="NCBIfam" id="TIGR01406">
    <property type="entry name" value="dnaQ_proteo"/>
    <property type="match status" value="1"/>
</dbReference>
<keyword evidence="10 20" id="KW-0269">Exonuclease</keyword>
<dbReference type="PANTHER" id="PTHR30231">
    <property type="entry name" value="DNA POLYMERASE III SUBUNIT EPSILON"/>
    <property type="match status" value="1"/>
</dbReference>
<accession>A0A4D7B081</accession>
<dbReference type="EMBL" id="CP039690">
    <property type="protein sequence ID" value="QCI64935.1"/>
    <property type="molecule type" value="Genomic_DNA"/>
</dbReference>
<dbReference type="InterPro" id="IPR006054">
    <property type="entry name" value="DnaQ"/>
</dbReference>
<dbReference type="KEGG" id="pstg:E8M01_12285"/>
<evidence type="ECO:0000256" key="15">
    <source>
        <dbReference type="ARBA" id="ARBA00026073"/>
    </source>
</evidence>
<dbReference type="NCBIfam" id="TIGR00573">
    <property type="entry name" value="dnaq"/>
    <property type="match status" value="1"/>
</dbReference>
<gene>
    <name evidence="20 22" type="primary">dnaQ</name>
    <name evidence="22" type="ORF">E8M01_12285</name>
</gene>
<keyword evidence="9 20" id="KW-0378">Hydrolase</keyword>
<evidence type="ECO:0000256" key="18">
    <source>
        <dbReference type="PIRSR" id="PIRSR606309-2"/>
    </source>
</evidence>
<dbReference type="AlphaFoldDB" id="A0A4D7B081"/>
<organism evidence="22 23">
    <name type="scientific">Phreatobacter stygius</name>
    <dbReference type="NCBI Taxonomy" id="1940610"/>
    <lineage>
        <taxon>Bacteria</taxon>
        <taxon>Pseudomonadati</taxon>
        <taxon>Pseudomonadota</taxon>
        <taxon>Alphaproteobacteria</taxon>
        <taxon>Hyphomicrobiales</taxon>
        <taxon>Phreatobacteraceae</taxon>
        <taxon>Phreatobacter</taxon>
    </lineage>
</organism>
<keyword evidence="8 19" id="KW-0479">Metal-binding</keyword>
<keyword evidence="23" id="KW-1185">Reference proteome</keyword>
<keyword evidence="4 20" id="KW-0808">Transferase</keyword>
<evidence type="ECO:0000256" key="16">
    <source>
        <dbReference type="ARBA" id="ARBA00049244"/>
    </source>
</evidence>
<feature type="binding site" evidence="18">
    <location>
        <position position="7"/>
    </location>
    <ligand>
        <name>substrate</name>
    </ligand>
</feature>
<evidence type="ECO:0000256" key="1">
    <source>
        <dbReference type="ARBA" id="ARBA00001936"/>
    </source>
</evidence>
<feature type="binding site" evidence="18">
    <location>
        <position position="57"/>
    </location>
    <ligand>
        <name>substrate</name>
    </ligand>
</feature>
<evidence type="ECO:0000256" key="2">
    <source>
        <dbReference type="ARBA" id="ARBA00012417"/>
    </source>
</evidence>
<evidence type="ECO:0000256" key="8">
    <source>
        <dbReference type="ARBA" id="ARBA00022723"/>
    </source>
</evidence>
<evidence type="ECO:0000256" key="4">
    <source>
        <dbReference type="ARBA" id="ARBA00022679"/>
    </source>
</evidence>
<feature type="domain" description="Exonuclease" evidence="21">
    <location>
        <begin position="2"/>
        <end position="172"/>
    </location>
</feature>
<evidence type="ECO:0000259" key="21">
    <source>
        <dbReference type="SMART" id="SM00479"/>
    </source>
</evidence>
<comment type="subunit">
    <text evidence="15 20">DNA polymerase III contains a core (composed of alpha, epsilon and theta chains) that associates with a tau subunit. This core dimerizes to form the POLIII' complex. PolIII' associates with the gamma complex (composed of gamma, delta, delta', psi and chi chains) and with the beta chain to form the complete DNA polymerase III complex.</text>
</comment>
<protein>
    <recommendedName>
        <fullName evidence="3 20">DNA polymerase III subunit epsilon</fullName>
        <ecNumber evidence="2 20">2.7.7.7</ecNumber>
    </recommendedName>
</protein>
<dbReference type="GO" id="GO:0003677">
    <property type="term" value="F:DNA binding"/>
    <property type="evidence" value="ECO:0007669"/>
    <property type="project" value="InterPro"/>
</dbReference>
<evidence type="ECO:0000256" key="14">
    <source>
        <dbReference type="ARBA" id="ARBA00025483"/>
    </source>
</evidence>
<evidence type="ECO:0000256" key="10">
    <source>
        <dbReference type="ARBA" id="ARBA00022839"/>
    </source>
</evidence>
<feature type="binding site" evidence="19">
    <location>
        <position position="9"/>
    </location>
    <ligand>
        <name>a divalent metal cation</name>
        <dbReference type="ChEBI" id="CHEBI:60240"/>
        <label>1</label>
        <note>catalytic</note>
    </ligand>
</feature>
<keyword evidence="6 20" id="KW-0235">DNA replication</keyword>
<proteinExistence type="predicted"/>
<feature type="binding site" evidence="18">
    <location>
        <position position="155"/>
    </location>
    <ligand>
        <name>substrate</name>
    </ligand>
</feature>
<evidence type="ECO:0000313" key="22">
    <source>
        <dbReference type="EMBL" id="QCI64935.1"/>
    </source>
</evidence>
<feature type="active site" description="Proton acceptor" evidence="17">
    <location>
        <position position="150"/>
    </location>
</feature>
<evidence type="ECO:0000256" key="7">
    <source>
        <dbReference type="ARBA" id="ARBA00022722"/>
    </source>
</evidence>
<keyword evidence="7 20" id="KW-0540">Nuclease</keyword>
<dbReference type="Pfam" id="PF00929">
    <property type="entry name" value="RNase_T"/>
    <property type="match status" value="1"/>
</dbReference>
<evidence type="ECO:0000256" key="5">
    <source>
        <dbReference type="ARBA" id="ARBA00022695"/>
    </source>
</evidence>
<comment type="cofactor">
    <cofactor evidence="19">
        <name>Mg(2+)</name>
        <dbReference type="ChEBI" id="CHEBI:18420"/>
    </cofactor>
    <cofactor evidence="19">
        <name>Mn(2+)</name>
        <dbReference type="ChEBI" id="CHEBI:29035"/>
    </cofactor>
    <text evidence="19">Binds 2 divalent metal cations. Magnesium or manganese.</text>
</comment>
<comment type="cofactor">
    <cofactor evidence="1 20">
        <name>Mn(2+)</name>
        <dbReference type="ChEBI" id="CHEBI:29035"/>
    </cofactor>
</comment>
<evidence type="ECO:0000256" key="3">
    <source>
        <dbReference type="ARBA" id="ARBA00020352"/>
    </source>
</evidence>
<feature type="binding site" evidence="18">
    <location>
        <position position="52"/>
    </location>
    <ligand>
        <name>substrate</name>
    </ligand>
</feature>
<dbReference type="Gene3D" id="3.30.420.10">
    <property type="entry name" value="Ribonuclease H-like superfamily/Ribonuclease H"/>
    <property type="match status" value="1"/>
</dbReference>
<evidence type="ECO:0000256" key="6">
    <source>
        <dbReference type="ARBA" id="ARBA00022705"/>
    </source>
</evidence>
<dbReference type="InterPro" id="IPR036397">
    <property type="entry name" value="RNaseH_sf"/>
</dbReference>
<dbReference type="GO" id="GO:0045004">
    <property type="term" value="P:DNA replication proofreading"/>
    <property type="evidence" value="ECO:0007669"/>
    <property type="project" value="TreeGrafter"/>
</dbReference>
<evidence type="ECO:0000313" key="23">
    <source>
        <dbReference type="Proteomes" id="UP000298781"/>
    </source>
</evidence>
<evidence type="ECO:0000256" key="9">
    <source>
        <dbReference type="ARBA" id="ARBA00022801"/>
    </source>
</evidence>
<feature type="binding site" evidence="18">
    <location>
        <position position="9"/>
    </location>
    <ligand>
        <name>substrate</name>
    </ligand>
</feature>
<dbReference type="GO" id="GO:0003887">
    <property type="term" value="F:DNA-directed DNA polymerase activity"/>
    <property type="evidence" value="ECO:0007669"/>
    <property type="project" value="UniProtKB-KW"/>
</dbReference>
<evidence type="ECO:0000256" key="19">
    <source>
        <dbReference type="PIRSR" id="PIRSR606309-3"/>
    </source>
</evidence>